<dbReference type="InterPro" id="IPR052514">
    <property type="entry name" value="SAM-dependent_MTase"/>
</dbReference>
<dbReference type="AlphaFoldDB" id="A0A1I3YYB7"/>
<reference evidence="2 3" key="1">
    <citation type="submission" date="2016-10" db="EMBL/GenBank/DDBJ databases">
        <authorList>
            <person name="Varghese N."/>
            <person name="Submissions S."/>
        </authorList>
    </citation>
    <scope>NUCLEOTIDE SEQUENCE [LARGE SCALE GENOMIC DNA]</scope>
    <source>
        <strain evidence="2 3">DSM 21822</strain>
    </source>
</reference>
<dbReference type="Gene3D" id="3.40.50.150">
    <property type="entry name" value="Vaccinia Virus protein VP39"/>
    <property type="match status" value="1"/>
</dbReference>
<dbReference type="Pfam" id="PF05050">
    <property type="entry name" value="Methyltransf_21"/>
    <property type="match status" value="1"/>
</dbReference>
<keyword evidence="3" id="KW-1185">Reference proteome</keyword>
<gene>
    <name evidence="2" type="ORF">SAMN04488498_105261</name>
</gene>
<evidence type="ECO:0000259" key="1">
    <source>
        <dbReference type="Pfam" id="PF05050"/>
    </source>
</evidence>
<dbReference type="PANTHER" id="PTHR34203">
    <property type="entry name" value="METHYLTRANSFERASE, FKBM FAMILY PROTEIN"/>
    <property type="match status" value="1"/>
</dbReference>
<dbReference type="NCBIfam" id="TIGR01444">
    <property type="entry name" value="fkbM_fam"/>
    <property type="match status" value="1"/>
</dbReference>
<dbReference type="RefSeq" id="WP_149760275.1">
    <property type="nucleotide sequence ID" value="NZ_BSPE01000056.1"/>
</dbReference>
<dbReference type="PANTHER" id="PTHR34203:SF15">
    <property type="entry name" value="SLL1173 PROTEIN"/>
    <property type="match status" value="1"/>
</dbReference>
<dbReference type="InterPro" id="IPR029063">
    <property type="entry name" value="SAM-dependent_MTases_sf"/>
</dbReference>
<dbReference type="Proteomes" id="UP000323300">
    <property type="component" value="Unassembled WGS sequence"/>
</dbReference>
<proteinExistence type="predicted"/>
<keyword evidence="2" id="KW-0808">Transferase</keyword>
<dbReference type="GO" id="GO:0008168">
    <property type="term" value="F:methyltransferase activity"/>
    <property type="evidence" value="ECO:0007669"/>
    <property type="project" value="UniProtKB-KW"/>
</dbReference>
<evidence type="ECO:0000313" key="2">
    <source>
        <dbReference type="EMBL" id="SFK36882.1"/>
    </source>
</evidence>
<dbReference type="InterPro" id="IPR006342">
    <property type="entry name" value="FkbM_mtfrase"/>
</dbReference>
<organism evidence="2 3">
    <name type="scientific">Neomesorhizobium albiziae</name>
    <dbReference type="NCBI Taxonomy" id="335020"/>
    <lineage>
        <taxon>Bacteria</taxon>
        <taxon>Pseudomonadati</taxon>
        <taxon>Pseudomonadota</taxon>
        <taxon>Alphaproteobacteria</taxon>
        <taxon>Hyphomicrobiales</taxon>
        <taxon>Phyllobacteriaceae</taxon>
        <taxon>Neomesorhizobium</taxon>
    </lineage>
</organism>
<accession>A0A1I3YYB7</accession>
<feature type="domain" description="Methyltransferase FkbM" evidence="1">
    <location>
        <begin position="68"/>
        <end position="197"/>
    </location>
</feature>
<dbReference type="GO" id="GO:0032259">
    <property type="term" value="P:methylation"/>
    <property type="evidence" value="ECO:0007669"/>
    <property type="project" value="UniProtKB-KW"/>
</dbReference>
<dbReference type="OrthoDB" id="9814604at2"/>
<sequence length="262" mass="28849">MKTVDVSYAGHTVRLANLPEYQKFYRKLSSGAWEARTFETLSRNLDRNTVCIDIGAWIGVTPMWSAQLAKSVIAVEPDPKCVGILKAISGTAPNVTILDGALACDCSVAINAVEGFGSSETSVLDIGDGECATVRGISIDEIMRQTEGSEVFVKIDIEGYEFAIADEIAKLRRYRVRGLQIAVHPQLYEKTLKGNRLRRRLKTAWATWKFGRLFAGFLPGPSFAKFGSLAGYVIKGVLFRRTPKGADLVFERPPARSDPERS</sequence>
<protein>
    <submittedName>
        <fullName evidence="2">Methyltransferase, FkbM family</fullName>
    </submittedName>
</protein>
<name>A0A1I3YYB7_9HYPH</name>
<dbReference type="EMBL" id="FOSL01000005">
    <property type="protein sequence ID" value="SFK36882.1"/>
    <property type="molecule type" value="Genomic_DNA"/>
</dbReference>
<keyword evidence="2" id="KW-0489">Methyltransferase</keyword>
<dbReference type="SUPFAM" id="SSF53335">
    <property type="entry name" value="S-adenosyl-L-methionine-dependent methyltransferases"/>
    <property type="match status" value="1"/>
</dbReference>
<evidence type="ECO:0000313" key="3">
    <source>
        <dbReference type="Proteomes" id="UP000323300"/>
    </source>
</evidence>